<dbReference type="PANTHER" id="PTHR46211:SF1">
    <property type="entry name" value="GLYCEROPHOSPHODIESTER PHOSPHODIESTERASE, CYTOPLASMIC"/>
    <property type="match status" value="1"/>
</dbReference>
<dbReference type="InterPro" id="IPR017946">
    <property type="entry name" value="PLC-like_Pdiesterase_TIM-brl"/>
</dbReference>
<dbReference type="CDD" id="cd08563">
    <property type="entry name" value="GDPD_TtGDE_like"/>
    <property type="match status" value="1"/>
</dbReference>
<dbReference type="EMBL" id="LVVL01000001">
    <property type="protein sequence ID" value="OAN15295.1"/>
    <property type="molecule type" value="Genomic_DNA"/>
</dbReference>
<accession>A0ABX2VBR9</accession>
<dbReference type="Gene3D" id="3.20.20.190">
    <property type="entry name" value="Phosphatidylinositol (PI) phosphodiesterase"/>
    <property type="match status" value="1"/>
</dbReference>
<dbReference type="Proteomes" id="UP000078447">
    <property type="component" value="Unassembled WGS sequence"/>
</dbReference>
<dbReference type="SUPFAM" id="SSF51695">
    <property type="entry name" value="PLC-like phosphodiesterases"/>
    <property type="match status" value="1"/>
</dbReference>
<reference evidence="2 3" key="1">
    <citation type="submission" date="2016-03" db="EMBL/GenBank/DDBJ databases">
        <authorList>
            <person name="Cho S.-Y."/>
            <person name="Lim S."/>
            <person name="Kim H."/>
            <person name="Soh E.H."/>
            <person name="Moon J.S."/>
        </authorList>
    </citation>
    <scope>NUCLEOTIDE SEQUENCE [LARGE SCALE GENOMIC DNA]</scope>
    <source>
        <strain evidence="2 3">KCTC 3810</strain>
    </source>
</reference>
<evidence type="ECO:0000259" key="1">
    <source>
        <dbReference type="PROSITE" id="PS51704"/>
    </source>
</evidence>
<proteinExistence type="predicted"/>
<dbReference type="Pfam" id="PF03009">
    <property type="entry name" value="GDPD"/>
    <property type="match status" value="1"/>
</dbReference>
<dbReference type="PROSITE" id="PS51704">
    <property type="entry name" value="GP_PDE"/>
    <property type="match status" value="1"/>
</dbReference>
<protein>
    <submittedName>
        <fullName evidence="2">Glycerophosphodiester phosphodiesterase</fullName>
    </submittedName>
</protein>
<evidence type="ECO:0000313" key="3">
    <source>
        <dbReference type="Proteomes" id="UP000078447"/>
    </source>
</evidence>
<gene>
    <name evidence="2" type="ORF">A3783_04970</name>
</gene>
<comment type="caution">
    <text evidence="2">The sequence shown here is derived from an EMBL/GenBank/DDBJ whole genome shotgun (WGS) entry which is preliminary data.</text>
</comment>
<feature type="domain" description="GP-PDE" evidence="1">
    <location>
        <begin position="2"/>
        <end position="240"/>
    </location>
</feature>
<evidence type="ECO:0000313" key="2">
    <source>
        <dbReference type="EMBL" id="OAN15295.1"/>
    </source>
</evidence>
<sequence>MMRWFAHRGASDQFPENTLEAIEAAIPFVDGIEFDVHFSRDGVGVIIHDETVNRTTDGTGRVVDLTLAELKQLNAGARFKGSGGPVRTTIPTLDEVLALLAPTSVILNIELKTDTIRYPGLEAYTLERCRAYGIASDRLIFSSFNHYSIATVRELDPAIETAILFPYPLYHPEQQAKQLGAKAIHPDYRRVTRDDVILAHQAGIEVRVYTPKTAADVKQMMALGVDAVIVNDPKTFKASLSIH</sequence>
<dbReference type="InterPro" id="IPR030395">
    <property type="entry name" value="GP_PDE_dom"/>
</dbReference>
<name>A0ABX2VBR9_9BACL</name>
<organism evidence="2 3">
    <name type="scientific">Exiguobacterium undae</name>
    <dbReference type="NCBI Taxonomy" id="169177"/>
    <lineage>
        <taxon>Bacteria</taxon>
        <taxon>Bacillati</taxon>
        <taxon>Bacillota</taxon>
        <taxon>Bacilli</taxon>
        <taxon>Bacillales</taxon>
        <taxon>Bacillales Family XII. Incertae Sedis</taxon>
        <taxon>Exiguobacterium</taxon>
    </lineage>
</organism>
<dbReference type="PANTHER" id="PTHR46211">
    <property type="entry name" value="GLYCEROPHOSPHORYL DIESTER PHOSPHODIESTERASE"/>
    <property type="match status" value="1"/>
</dbReference>
<keyword evidence="3" id="KW-1185">Reference proteome</keyword>